<name>A0A6I3JD92_9ACTN</name>
<dbReference type="InterPro" id="IPR009097">
    <property type="entry name" value="Cyclic_Pdiesterase"/>
</dbReference>
<dbReference type="GO" id="GO:0004113">
    <property type="term" value="F:2',3'-cyclic-nucleotide 3'-phosphodiesterase activity"/>
    <property type="evidence" value="ECO:0007669"/>
    <property type="project" value="InterPro"/>
</dbReference>
<keyword evidence="4" id="KW-1185">Reference proteome</keyword>
<dbReference type="HAMAP" id="MF_01940">
    <property type="entry name" value="RNA_CPDase"/>
    <property type="match status" value="1"/>
</dbReference>
<protein>
    <recommendedName>
        <fullName evidence="2">RNA 2',3'-cyclic phosphodiesterase</fullName>
        <shortName evidence="2">RNA 2',3'-CPDase</shortName>
        <ecNumber evidence="2">3.1.4.58</ecNumber>
    </recommendedName>
</protein>
<comment type="caution">
    <text evidence="3">The sequence shown here is derived from an EMBL/GenBank/DDBJ whole genome shotgun (WGS) entry which is preliminary data.</text>
</comment>
<dbReference type="InterPro" id="IPR004175">
    <property type="entry name" value="RNA_CPDase"/>
</dbReference>
<feature type="active site" description="Proton acceptor" evidence="2">
    <location>
        <position position="129"/>
    </location>
</feature>
<proteinExistence type="inferred from homology"/>
<evidence type="ECO:0000313" key="4">
    <source>
        <dbReference type="Proteomes" id="UP000433406"/>
    </source>
</evidence>
<comment type="function">
    <text evidence="2">Hydrolyzes RNA 2',3'-cyclic phosphodiester to an RNA 2'-phosphomonoester.</text>
</comment>
<dbReference type="EMBL" id="WLCI01000015">
    <property type="protein sequence ID" value="MTB96146.1"/>
    <property type="molecule type" value="Genomic_DNA"/>
</dbReference>
<feature type="active site" description="Proton donor" evidence="2">
    <location>
        <position position="39"/>
    </location>
</feature>
<organism evidence="3 4">
    <name type="scientific">Nocardioides marmotae</name>
    <dbReference type="NCBI Taxonomy" id="2663857"/>
    <lineage>
        <taxon>Bacteria</taxon>
        <taxon>Bacillati</taxon>
        <taxon>Actinomycetota</taxon>
        <taxon>Actinomycetes</taxon>
        <taxon>Propionibacteriales</taxon>
        <taxon>Nocardioidaceae</taxon>
        <taxon>Nocardioides</taxon>
    </lineage>
</organism>
<dbReference type="PANTHER" id="PTHR35561:SF1">
    <property type="entry name" value="RNA 2',3'-CYCLIC PHOSPHODIESTERASE"/>
    <property type="match status" value="1"/>
</dbReference>
<feature type="short sequence motif" description="HXTX 2" evidence="2">
    <location>
        <begin position="129"/>
        <end position="132"/>
    </location>
</feature>
<sequence length="192" mass="21025">MRLFAALVPPEEAVEHLDDFLEARREAGPFRWTAAEQLHLTLAFYADVPDHALDELVERLGTAARRRTPFRARVAGGGAFPDVARARVLWAGLDLDEGAAAELDRLATGCRNAASRSGVGVDGQRFRPHLTLARLGRPAEVTRWVRLLDAYAGPSWTADRVTLVESHLGEGPRRRPRHEVVADLPLGGVDLG</sequence>
<evidence type="ECO:0000256" key="1">
    <source>
        <dbReference type="ARBA" id="ARBA00022801"/>
    </source>
</evidence>
<dbReference type="NCBIfam" id="TIGR02258">
    <property type="entry name" value="2_5_ligase"/>
    <property type="match status" value="1"/>
</dbReference>
<dbReference type="Gene3D" id="3.90.1140.10">
    <property type="entry name" value="Cyclic phosphodiesterase"/>
    <property type="match status" value="1"/>
</dbReference>
<evidence type="ECO:0000256" key="2">
    <source>
        <dbReference type="HAMAP-Rule" id="MF_01940"/>
    </source>
</evidence>
<evidence type="ECO:0000313" key="3">
    <source>
        <dbReference type="EMBL" id="MTB96146.1"/>
    </source>
</evidence>
<dbReference type="AlphaFoldDB" id="A0A6I3JD92"/>
<reference evidence="3 4" key="1">
    <citation type="submission" date="2019-10" db="EMBL/GenBank/DDBJ databases">
        <title>Nocardioides novel species isolated from the excrement of Marmot.</title>
        <authorList>
            <person name="Zhang G."/>
        </authorList>
    </citation>
    <scope>NUCLEOTIDE SEQUENCE [LARGE SCALE GENOMIC DNA]</scope>
    <source>
        <strain evidence="4">zg-579</strain>
    </source>
</reference>
<dbReference type="Proteomes" id="UP000433406">
    <property type="component" value="Unassembled WGS sequence"/>
</dbReference>
<comment type="similarity">
    <text evidence="2">Belongs to the 2H phosphoesterase superfamily. ThpR family.</text>
</comment>
<dbReference type="EC" id="3.1.4.58" evidence="2"/>
<dbReference type="SUPFAM" id="SSF55144">
    <property type="entry name" value="LigT-like"/>
    <property type="match status" value="1"/>
</dbReference>
<keyword evidence="1 2" id="KW-0378">Hydrolase</keyword>
<dbReference type="Pfam" id="PF13563">
    <property type="entry name" value="2_5_RNA_ligase2"/>
    <property type="match status" value="1"/>
</dbReference>
<dbReference type="PANTHER" id="PTHR35561">
    <property type="entry name" value="RNA 2',3'-CYCLIC PHOSPHODIESTERASE"/>
    <property type="match status" value="1"/>
</dbReference>
<accession>A0A6I3JD92</accession>
<dbReference type="RefSeq" id="WP_171895946.1">
    <property type="nucleotide sequence ID" value="NZ_CP053660.1"/>
</dbReference>
<comment type="catalytic activity">
    <reaction evidence="2">
        <text>a 3'-end 2',3'-cyclophospho-ribonucleotide-RNA + H2O = a 3'-end 2'-phospho-ribonucleotide-RNA + H(+)</text>
        <dbReference type="Rhea" id="RHEA:11828"/>
        <dbReference type="Rhea" id="RHEA-COMP:10464"/>
        <dbReference type="Rhea" id="RHEA-COMP:17353"/>
        <dbReference type="ChEBI" id="CHEBI:15377"/>
        <dbReference type="ChEBI" id="CHEBI:15378"/>
        <dbReference type="ChEBI" id="CHEBI:83064"/>
        <dbReference type="ChEBI" id="CHEBI:173113"/>
        <dbReference type="EC" id="3.1.4.58"/>
    </reaction>
</comment>
<feature type="short sequence motif" description="HXTX 1" evidence="2">
    <location>
        <begin position="39"/>
        <end position="42"/>
    </location>
</feature>
<dbReference type="GO" id="GO:0008664">
    <property type="term" value="F:RNA 2',3'-cyclic 3'-phosphodiesterase activity"/>
    <property type="evidence" value="ECO:0007669"/>
    <property type="project" value="UniProtKB-EC"/>
</dbReference>
<gene>
    <name evidence="3" type="primary">thpR</name>
    <name evidence="3" type="ORF">GGQ22_13765</name>
</gene>